<keyword evidence="2" id="KW-0808">Transferase</keyword>
<proteinExistence type="predicted"/>
<comment type="caution">
    <text evidence="5">The sequence shown here is derived from an EMBL/GenBank/DDBJ whole genome shotgun (WGS) entry which is preliminary data.</text>
</comment>
<dbReference type="Proteomes" id="UP001229244">
    <property type="component" value="Unassembled WGS sequence"/>
</dbReference>
<dbReference type="EMBL" id="JAUSUL010000001">
    <property type="protein sequence ID" value="MDQ0313577.1"/>
    <property type="molecule type" value="Genomic_DNA"/>
</dbReference>
<keyword evidence="3" id="KW-0479">Metal-binding</keyword>
<dbReference type="RefSeq" id="WP_306883380.1">
    <property type="nucleotide sequence ID" value="NZ_JAUSUL010000001.1"/>
</dbReference>
<dbReference type="InterPro" id="IPR008567">
    <property type="entry name" value="BKACE"/>
</dbReference>
<dbReference type="GO" id="GO:0046872">
    <property type="term" value="F:metal ion binding"/>
    <property type="evidence" value="ECO:0007669"/>
    <property type="project" value="UniProtKB-KW"/>
</dbReference>
<evidence type="ECO:0000313" key="6">
    <source>
        <dbReference type="Proteomes" id="UP001229244"/>
    </source>
</evidence>
<dbReference type="AlphaFoldDB" id="A0AAE3VK97"/>
<evidence type="ECO:0000256" key="4">
    <source>
        <dbReference type="ARBA" id="ARBA00022833"/>
    </source>
</evidence>
<name>A0AAE3VK97_9HYPH</name>
<keyword evidence="4" id="KW-0862">Zinc</keyword>
<organism evidence="5 6">
    <name type="scientific">Amorphus orientalis</name>
    <dbReference type="NCBI Taxonomy" id="649198"/>
    <lineage>
        <taxon>Bacteria</taxon>
        <taxon>Pseudomonadati</taxon>
        <taxon>Pseudomonadota</taxon>
        <taxon>Alphaproteobacteria</taxon>
        <taxon>Hyphomicrobiales</taxon>
        <taxon>Amorphaceae</taxon>
        <taxon>Amorphus</taxon>
    </lineage>
</organism>
<reference evidence="5" key="1">
    <citation type="submission" date="2023-07" db="EMBL/GenBank/DDBJ databases">
        <title>Genomic Encyclopedia of Type Strains, Phase IV (KMG-IV): sequencing the most valuable type-strain genomes for metagenomic binning, comparative biology and taxonomic classification.</title>
        <authorList>
            <person name="Goeker M."/>
        </authorList>
    </citation>
    <scope>NUCLEOTIDE SEQUENCE</scope>
    <source>
        <strain evidence="5">DSM 21202</strain>
    </source>
</reference>
<evidence type="ECO:0000313" key="5">
    <source>
        <dbReference type="EMBL" id="MDQ0313577.1"/>
    </source>
</evidence>
<keyword evidence="6" id="KW-1185">Reference proteome</keyword>
<dbReference type="Pfam" id="PF05853">
    <property type="entry name" value="BKACE"/>
    <property type="match status" value="1"/>
</dbReference>
<dbReference type="Gene3D" id="3.20.20.70">
    <property type="entry name" value="Aldolase class I"/>
    <property type="match status" value="1"/>
</dbReference>
<evidence type="ECO:0000256" key="3">
    <source>
        <dbReference type="ARBA" id="ARBA00022723"/>
    </source>
</evidence>
<sequence>MTSEPRSPVALALAPNGGRRTRADHSAIPLTPSDLAATAEAAADAGAAMIHVHVRDGNGGHLLDADAYRAATTAIREAVGDRLVVQITTEALGIYSPEEQIALVRDLRPEAASLALREICPDEAAVPAFADLMTFMARERIVPQIILYAPEDAVRLAALRDRGVLAAADVPVLYVLGRYTPGQRSAPADLLPFLAPGQPSFGHWSVCAFGPREAACVATGAFLGGHMRVGFENNLHLPDGTTAPDNASIVRATAELVTAGGLELATADDLRRAWQAD</sequence>
<protein>
    <submittedName>
        <fullName evidence="5">Uncharacterized protein (DUF849 family)</fullName>
    </submittedName>
</protein>
<evidence type="ECO:0000256" key="1">
    <source>
        <dbReference type="ARBA" id="ARBA00001947"/>
    </source>
</evidence>
<comment type="cofactor">
    <cofactor evidence="1">
        <name>Zn(2+)</name>
        <dbReference type="ChEBI" id="CHEBI:29105"/>
    </cofactor>
</comment>
<dbReference type="PANTHER" id="PTHR37418">
    <property type="entry name" value="3-KETO-5-AMINOHEXANOATE CLEAVAGE ENZYME-RELATED"/>
    <property type="match status" value="1"/>
</dbReference>
<dbReference type="GO" id="GO:0043720">
    <property type="term" value="F:3-keto-5-aminohexanoate cleavage activity"/>
    <property type="evidence" value="ECO:0007669"/>
    <property type="project" value="InterPro"/>
</dbReference>
<accession>A0AAE3VK97</accession>
<gene>
    <name evidence="5" type="ORF">J2S73_000014</name>
</gene>
<evidence type="ECO:0000256" key="2">
    <source>
        <dbReference type="ARBA" id="ARBA00022679"/>
    </source>
</evidence>
<dbReference type="InterPro" id="IPR013785">
    <property type="entry name" value="Aldolase_TIM"/>
</dbReference>
<dbReference type="PANTHER" id="PTHR37418:SF2">
    <property type="entry name" value="3-KETO-5-AMINOHEXANOATE CLEAVAGE ENZYME"/>
    <property type="match status" value="1"/>
</dbReference>